<dbReference type="AlphaFoldDB" id="A0A120KN24"/>
<dbReference type="GO" id="GO:0003735">
    <property type="term" value="F:structural constituent of ribosome"/>
    <property type="evidence" value="ECO:0007669"/>
    <property type="project" value="InterPro"/>
</dbReference>
<dbReference type="EMBL" id="CP014230">
    <property type="protein sequence ID" value="AMD92825.1"/>
    <property type="molecule type" value="Genomic_DNA"/>
</dbReference>
<dbReference type="HAMAP" id="MF_01363">
    <property type="entry name" value="Ribosomal_bL21"/>
    <property type="match status" value="1"/>
</dbReference>
<evidence type="ECO:0000256" key="1">
    <source>
        <dbReference type="ARBA" id="ARBA00008563"/>
    </source>
</evidence>
<dbReference type="PROSITE" id="PS01169">
    <property type="entry name" value="RIBOSOMAL_L21"/>
    <property type="match status" value="1"/>
</dbReference>
<dbReference type="GO" id="GO:0019843">
    <property type="term" value="F:rRNA binding"/>
    <property type="evidence" value="ECO:0007669"/>
    <property type="project" value="UniProtKB-UniRule"/>
</dbReference>
<dbReference type="PANTHER" id="PTHR21349:SF0">
    <property type="entry name" value="LARGE RIBOSOMAL SUBUNIT PROTEIN BL21M"/>
    <property type="match status" value="1"/>
</dbReference>
<dbReference type="NCBIfam" id="TIGR00061">
    <property type="entry name" value="L21"/>
    <property type="match status" value="1"/>
</dbReference>
<dbReference type="InterPro" id="IPR036164">
    <property type="entry name" value="bL21-like_sf"/>
</dbReference>
<evidence type="ECO:0000256" key="4">
    <source>
        <dbReference type="ARBA" id="ARBA00022980"/>
    </source>
</evidence>
<evidence type="ECO:0000256" key="7">
    <source>
        <dbReference type="RuleBase" id="RU000562"/>
    </source>
</evidence>
<keyword evidence="3 6" id="KW-0694">RNA-binding</keyword>
<dbReference type="STRING" id="888061.AXF15_06720"/>
<dbReference type="InterPro" id="IPR001787">
    <property type="entry name" value="Ribosomal_bL21"/>
</dbReference>
<comment type="similarity">
    <text evidence="1 6 7">Belongs to the bacterial ribosomal protein bL21 family.</text>
</comment>
<comment type="subunit">
    <text evidence="6">Part of the 50S ribosomal subunit. Contacts protein L20.</text>
</comment>
<evidence type="ECO:0000313" key="8">
    <source>
        <dbReference type="EMBL" id="AMD92825.1"/>
    </source>
</evidence>
<dbReference type="KEGG" id="doa:AXF15_06720"/>
<dbReference type="InterPro" id="IPR018258">
    <property type="entry name" value="Ribosomal_bL21_CS"/>
</dbReference>
<comment type="function">
    <text evidence="6 7">This protein binds to 23S rRNA in the presence of protein L20.</text>
</comment>
<dbReference type="Pfam" id="PF00829">
    <property type="entry name" value="Ribosomal_L21p"/>
    <property type="match status" value="1"/>
</dbReference>
<organism evidence="8 9">
    <name type="scientific">Desulfomicrobium orale DSM 12838</name>
    <dbReference type="NCBI Taxonomy" id="888061"/>
    <lineage>
        <taxon>Bacteria</taxon>
        <taxon>Pseudomonadati</taxon>
        <taxon>Thermodesulfobacteriota</taxon>
        <taxon>Desulfovibrionia</taxon>
        <taxon>Desulfovibrionales</taxon>
        <taxon>Desulfomicrobiaceae</taxon>
        <taxon>Desulfomicrobium</taxon>
    </lineage>
</organism>
<evidence type="ECO:0000256" key="3">
    <source>
        <dbReference type="ARBA" id="ARBA00022884"/>
    </source>
</evidence>
<evidence type="ECO:0000313" key="9">
    <source>
        <dbReference type="Proteomes" id="UP000063964"/>
    </source>
</evidence>
<dbReference type="OrthoDB" id="9813334at2"/>
<keyword evidence="2 6" id="KW-0699">rRNA-binding</keyword>
<accession>A0A120KN24</accession>
<dbReference type="GO" id="GO:0006412">
    <property type="term" value="P:translation"/>
    <property type="evidence" value="ECO:0007669"/>
    <property type="project" value="UniProtKB-UniRule"/>
</dbReference>
<keyword evidence="9" id="KW-1185">Reference proteome</keyword>
<gene>
    <name evidence="6" type="primary">rplU</name>
    <name evidence="8" type="ORF">AXF15_06720</name>
</gene>
<proteinExistence type="inferred from homology"/>
<dbReference type="SUPFAM" id="SSF141091">
    <property type="entry name" value="L21p-like"/>
    <property type="match status" value="1"/>
</dbReference>
<keyword evidence="4 6" id="KW-0689">Ribosomal protein</keyword>
<dbReference type="GO" id="GO:0005737">
    <property type="term" value="C:cytoplasm"/>
    <property type="evidence" value="ECO:0007669"/>
    <property type="project" value="UniProtKB-ARBA"/>
</dbReference>
<dbReference type="PANTHER" id="PTHR21349">
    <property type="entry name" value="50S RIBOSOMAL PROTEIN L21"/>
    <property type="match status" value="1"/>
</dbReference>
<dbReference type="GO" id="GO:1990904">
    <property type="term" value="C:ribonucleoprotein complex"/>
    <property type="evidence" value="ECO:0007669"/>
    <property type="project" value="UniProtKB-KW"/>
</dbReference>
<evidence type="ECO:0000256" key="5">
    <source>
        <dbReference type="ARBA" id="ARBA00023274"/>
    </source>
</evidence>
<dbReference type="InterPro" id="IPR028909">
    <property type="entry name" value="bL21-like"/>
</dbReference>
<evidence type="ECO:0000256" key="2">
    <source>
        <dbReference type="ARBA" id="ARBA00022730"/>
    </source>
</evidence>
<dbReference type="GO" id="GO:0005840">
    <property type="term" value="C:ribosome"/>
    <property type="evidence" value="ECO:0007669"/>
    <property type="project" value="UniProtKB-KW"/>
</dbReference>
<dbReference type="RefSeq" id="WP_066605081.1">
    <property type="nucleotide sequence ID" value="NZ_CP014230.1"/>
</dbReference>
<evidence type="ECO:0000256" key="6">
    <source>
        <dbReference type="HAMAP-Rule" id="MF_01363"/>
    </source>
</evidence>
<sequence length="103" mass="11428">MFAIVETGGKQFRVEEGRSLKVARMDAQAGSAITLDKILLVGAGADVKVGQPFVSGASVQCEVVDHGRDKKIIIFKKKRRKDYRRKQGHRQDFTLLKVTSIQA</sequence>
<name>A0A120KN24_9BACT</name>
<dbReference type="Proteomes" id="UP000063964">
    <property type="component" value="Chromosome"/>
</dbReference>
<protein>
    <recommendedName>
        <fullName evidence="6">Large ribosomal subunit protein bL21</fullName>
    </recommendedName>
</protein>
<keyword evidence="5 6" id="KW-0687">Ribonucleoprotein</keyword>
<reference evidence="9" key="1">
    <citation type="submission" date="2016-02" db="EMBL/GenBank/DDBJ databases">
        <authorList>
            <person name="Holder M.E."/>
            <person name="Ajami N.J."/>
            <person name="Petrosino J.F."/>
        </authorList>
    </citation>
    <scope>NUCLEOTIDE SEQUENCE [LARGE SCALE GENOMIC DNA]</scope>
    <source>
        <strain evidence="9">DSM 12838</strain>
    </source>
</reference>